<dbReference type="Proteomes" id="UP000321899">
    <property type="component" value="Unassembled WGS sequence"/>
</dbReference>
<evidence type="ECO:0000313" key="2">
    <source>
        <dbReference type="Proteomes" id="UP000321899"/>
    </source>
</evidence>
<name>A0A5Q4VEY9_9BACT</name>
<reference evidence="1 2" key="1">
    <citation type="submission" date="2019-06" db="EMBL/GenBank/DDBJ databases">
        <title>Desulfobotulus mexicanus sp. nov., a novel sulfate-reducing bacterium isolated from the sediment of an alkaline crater lake in Mexico.</title>
        <authorList>
            <person name="Hirschler-Rea A."/>
        </authorList>
    </citation>
    <scope>NUCLEOTIDE SEQUENCE [LARGE SCALE GENOMIC DNA]</scope>
    <source>
        <strain evidence="1 2">PAR22N</strain>
    </source>
</reference>
<protein>
    <submittedName>
        <fullName evidence="1">Uncharacterized protein</fullName>
    </submittedName>
</protein>
<proteinExistence type="predicted"/>
<organism evidence="1 2">
    <name type="scientific">Desulfobotulus mexicanus</name>
    <dbReference type="NCBI Taxonomy" id="2586642"/>
    <lineage>
        <taxon>Bacteria</taxon>
        <taxon>Pseudomonadati</taxon>
        <taxon>Thermodesulfobacteriota</taxon>
        <taxon>Desulfobacteria</taxon>
        <taxon>Desulfobacterales</taxon>
        <taxon>Desulfobacteraceae</taxon>
        <taxon>Desulfobotulus</taxon>
    </lineage>
</organism>
<dbReference type="AlphaFoldDB" id="A0A5Q4VEY9"/>
<comment type="caution">
    <text evidence="1">The sequence shown here is derived from an EMBL/GenBank/DDBJ whole genome shotgun (WGS) entry which is preliminary data.</text>
</comment>
<dbReference type="EMBL" id="VDMB01000001">
    <property type="protein sequence ID" value="TYT76215.1"/>
    <property type="molecule type" value="Genomic_DNA"/>
</dbReference>
<evidence type="ECO:0000313" key="1">
    <source>
        <dbReference type="EMBL" id="TYT76215.1"/>
    </source>
</evidence>
<keyword evidence="2" id="KW-1185">Reference proteome</keyword>
<accession>A0A5Q4VEY9</accession>
<gene>
    <name evidence="1" type="ORF">FIM25_01290</name>
</gene>
<sequence>MSCAEAAKTPRHRQDKLFDYHGRLKHAAFVAAQTVCRFFRTGLQSFDPKRLQSHLQTAKVPCNRSKLLKLQCMKFKIKFPE</sequence>